<evidence type="ECO:0000313" key="2">
    <source>
        <dbReference type="Proteomes" id="UP000649328"/>
    </source>
</evidence>
<gene>
    <name evidence="1" type="ORF">HF325_002018</name>
</gene>
<accession>A0A8H7LCG2</accession>
<evidence type="ECO:0000313" key="1">
    <source>
        <dbReference type="EMBL" id="KAF8002773.1"/>
    </source>
</evidence>
<reference evidence="1" key="1">
    <citation type="submission" date="2020-10" db="EMBL/GenBank/DDBJ databases">
        <title>The Whole-Genome Sequence of Metschnikowia persimmonesis, a Novel Endophytic Yeast Species Isolated from Medicinal Plant Diospyros kaki Thumb.</title>
        <authorList>
            <person name="Rahmat E."/>
            <person name="Kang Y."/>
        </authorList>
    </citation>
    <scope>NUCLEOTIDE SEQUENCE</scope>
    <source>
        <strain evidence="1">KIOM G15050</strain>
    </source>
</reference>
<organism evidence="1 2">
    <name type="scientific">Metschnikowia pulcherrima</name>
    <dbReference type="NCBI Taxonomy" id="27326"/>
    <lineage>
        <taxon>Eukaryota</taxon>
        <taxon>Fungi</taxon>
        <taxon>Dikarya</taxon>
        <taxon>Ascomycota</taxon>
        <taxon>Saccharomycotina</taxon>
        <taxon>Pichiomycetes</taxon>
        <taxon>Metschnikowiaceae</taxon>
        <taxon>Metschnikowia</taxon>
    </lineage>
</organism>
<keyword evidence="2" id="KW-1185">Reference proteome</keyword>
<proteinExistence type="predicted"/>
<sequence length="59" mass="6878">MADLSQNTDKHDFGFVKGRGFEKAWDLEATGYWQRQVVLMRTLVFMSAFNYSLLVETDL</sequence>
<comment type="caution">
    <text evidence="1">The sequence shown here is derived from an EMBL/GenBank/DDBJ whole genome shotgun (WGS) entry which is preliminary data.</text>
</comment>
<dbReference type="Proteomes" id="UP000649328">
    <property type="component" value="Unassembled WGS sequence"/>
</dbReference>
<name>A0A8H7LCG2_9ASCO</name>
<dbReference type="EMBL" id="JACBPP010000003">
    <property type="protein sequence ID" value="KAF8002773.1"/>
    <property type="molecule type" value="Genomic_DNA"/>
</dbReference>
<protein>
    <submittedName>
        <fullName evidence="1">Uncharacterized protein</fullName>
    </submittedName>
</protein>
<dbReference type="AlphaFoldDB" id="A0A8H7LCG2"/>